<dbReference type="EMBL" id="JAVDXW010000001">
    <property type="protein sequence ID" value="MDR7300568.1"/>
    <property type="molecule type" value="Genomic_DNA"/>
</dbReference>
<feature type="region of interest" description="Disordered" evidence="2">
    <location>
        <begin position="52"/>
        <end position="87"/>
    </location>
</feature>
<organism evidence="4 5">
    <name type="scientific">Haloactinomyces albus</name>
    <dbReference type="NCBI Taxonomy" id="1352928"/>
    <lineage>
        <taxon>Bacteria</taxon>
        <taxon>Bacillati</taxon>
        <taxon>Actinomycetota</taxon>
        <taxon>Actinomycetes</taxon>
        <taxon>Actinopolysporales</taxon>
        <taxon>Actinopolysporaceae</taxon>
        <taxon>Haloactinomyces</taxon>
    </lineage>
</organism>
<evidence type="ECO:0000259" key="3">
    <source>
        <dbReference type="Pfam" id="PF00823"/>
    </source>
</evidence>
<reference evidence="4" key="1">
    <citation type="submission" date="2023-07" db="EMBL/GenBank/DDBJ databases">
        <title>Sequencing the genomes of 1000 actinobacteria strains.</title>
        <authorList>
            <person name="Klenk H.-P."/>
        </authorList>
    </citation>
    <scope>NUCLEOTIDE SEQUENCE</scope>
    <source>
        <strain evidence="4">DSM 45977</strain>
    </source>
</reference>
<keyword evidence="5" id="KW-1185">Reference proteome</keyword>
<feature type="compositionally biased region" description="Polar residues" evidence="2">
    <location>
        <begin position="70"/>
        <end position="86"/>
    </location>
</feature>
<proteinExistence type="inferred from homology"/>
<evidence type="ECO:0000313" key="5">
    <source>
        <dbReference type="Proteomes" id="UP001180845"/>
    </source>
</evidence>
<dbReference type="Proteomes" id="UP001180845">
    <property type="component" value="Unassembled WGS sequence"/>
</dbReference>
<dbReference type="RefSeq" id="WP_310269561.1">
    <property type="nucleotide sequence ID" value="NZ_JAVDXW010000001.1"/>
</dbReference>
<comment type="similarity">
    <text evidence="1">Belongs to the mycobacterial PPE family.</text>
</comment>
<protein>
    <recommendedName>
        <fullName evidence="3">PPE domain-containing protein</fullName>
    </recommendedName>
</protein>
<evidence type="ECO:0000256" key="2">
    <source>
        <dbReference type="SAM" id="MobiDB-lite"/>
    </source>
</evidence>
<dbReference type="Gene3D" id="1.20.1260.20">
    <property type="entry name" value="PPE superfamily"/>
    <property type="match status" value="1"/>
</dbReference>
<dbReference type="AlphaFoldDB" id="A0AAE4CNE0"/>
<feature type="compositionally biased region" description="Gly residues" evidence="2">
    <location>
        <begin position="279"/>
        <end position="307"/>
    </location>
</feature>
<feature type="compositionally biased region" description="Pro residues" evidence="2">
    <location>
        <begin position="263"/>
        <end position="278"/>
    </location>
</feature>
<name>A0AAE4CNE0_9ACTN</name>
<feature type="compositionally biased region" description="Gly residues" evidence="2">
    <location>
        <begin position="356"/>
        <end position="417"/>
    </location>
</feature>
<feature type="compositionally biased region" description="Low complexity" evidence="2">
    <location>
        <begin position="418"/>
        <end position="440"/>
    </location>
</feature>
<accession>A0AAE4CNE0</accession>
<dbReference type="InterPro" id="IPR000030">
    <property type="entry name" value="PPE_dom"/>
</dbReference>
<dbReference type="InterPro" id="IPR038332">
    <property type="entry name" value="PPE_sf"/>
</dbReference>
<feature type="compositionally biased region" description="Low complexity" evidence="2">
    <location>
        <begin position="335"/>
        <end position="355"/>
    </location>
</feature>
<gene>
    <name evidence="4" type="ORF">JOF55_000749</name>
</gene>
<feature type="compositionally biased region" description="Gly residues" evidence="2">
    <location>
        <begin position="316"/>
        <end position="334"/>
    </location>
</feature>
<dbReference type="SUPFAM" id="SSF140459">
    <property type="entry name" value="PE/PPE dimer-like"/>
    <property type="match status" value="1"/>
</dbReference>
<feature type="region of interest" description="Disordered" evidence="2">
    <location>
        <begin position="256"/>
        <end position="482"/>
    </location>
</feature>
<sequence>MGFLQWADNALGGVDEAIGSAVQEGVGDVRDVVVTSFGGDSMAENAAQEQAAAAQKEGQQQRRELAAENRSLQSGNGYDPPSISQHENWKSLSHRHIYDTNQRSLSESDANAIGTGWENIGKELGTIGDELAKEVPAAIQGGWEGQAAEAANRSVTPQAEWMRTSGEVFHLTGNKIKQAGSAAGQVKAAVPQPDDHDLSQSFVASVLGGPAGATMDATNQMRARQEAERNAQETMERVFTGTYAEVDRTVPAYQQMDGKEAPPQQPPPADVPPVPPTAGPGGSGAGSGSGGGFGAGSGGVSPAGYPGGSSSPGTPGYPGSGGGPGSPGYPGAPGGPEDPAGSGSAWAPEPTTPGDGAPGAAGSGTPGGAGAGRVAGGAAGGGAVTGGYAPAGGTGRAGGGMSPGGRAGSGAVGGGKGAAPAPSSSSASSSGRGAGRMPMGAMGGGRNQGGEDEEHERPGWLEEWDDVWFNDMPRTAPPVLGE</sequence>
<comment type="caution">
    <text evidence="4">The sequence shown here is derived from an EMBL/GenBank/DDBJ whole genome shotgun (WGS) entry which is preliminary data.</text>
</comment>
<evidence type="ECO:0000313" key="4">
    <source>
        <dbReference type="EMBL" id="MDR7300568.1"/>
    </source>
</evidence>
<feature type="domain" description="PPE" evidence="3">
    <location>
        <begin position="115"/>
        <end position="194"/>
    </location>
</feature>
<evidence type="ECO:0000256" key="1">
    <source>
        <dbReference type="ARBA" id="ARBA00010652"/>
    </source>
</evidence>
<dbReference type="Pfam" id="PF00823">
    <property type="entry name" value="PPE"/>
    <property type="match status" value="1"/>
</dbReference>